<evidence type="ECO:0000313" key="6">
    <source>
        <dbReference type="EMBL" id="SLM85343.1"/>
    </source>
</evidence>
<proteinExistence type="predicted"/>
<dbReference type="EMBL" id="FWFD01000008">
    <property type="protein sequence ID" value="SLM85343.1"/>
    <property type="molecule type" value="Genomic_DNA"/>
</dbReference>
<dbReference type="OrthoDB" id="2148359at2"/>
<dbReference type="RefSeq" id="WP_086950979.1">
    <property type="nucleotide sequence ID" value="NZ_FWFD01000008.1"/>
</dbReference>
<evidence type="ECO:0000313" key="7">
    <source>
        <dbReference type="Proteomes" id="UP000195918"/>
    </source>
</evidence>
<reference evidence="7" key="1">
    <citation type="submission" date="2017-02" db="EMBL/GenBank/DDBJ databases">
        <authorList>
            <person name="Dridi B."/>
        </authorList>
    </citation>
    <scope>NUCLEOTIDE SEQUENCE [LARGE SCALE GENOMIC DNA]</scope>
    <source>
        <strain evidence="7">bH819</strain>
    </source>
</reference>
<keyword evidence="2" id="KW-0812">Transmembrane</keyword>
<evidence type="ECO:0000259" key="4">
    <source>
        <dbReference type="Pfam" id="PF06030"/>
    </source>
</evidence>
<keyword evidence="3" id="KW-0732">Signal</keyword>
<feature type="region of interest" description="Disordered" evidence="1">
    <location>
        <begin position="344"/>
        <end position="381"/>
    </location>
</feature>
<keyword evidence="2" id="KW-1133">Transmembrane helix</keyword>
<evidence type="ECO:0000256" key="1">
    <source>
        <dbReference type="SAM" id="MobiDB-lite"/>
    </source>
</evidence>
<dbReference type="AlphaFoldDB" id="A0A1X6WLX7"/>
<sequence length="381" mass="43839">MKKINKTAKFMLVLLFLLTFNIRQVNAEETLAISANAILPDNQHNKNVTYFDLRMKPNQTQELEYELSNTTDKDQKVKIELNNATTNDVGVINYSVPTNDYKQDDSLKIGLTDIAEAPKEVTVKAKTKEIVKIKLSMPSTKFDGIISGAVKISSIEPEKEKKEKSSGMSIKNEIIYTTSIVLSETDKDMYAELQLKKVFASQTGGRNVVKANIQNKQPQILNDITYSAEVFKKDGKEPLHRGHAEKYRMAPNSNFNFNISWESQPFKSGDYRIHMTAESKETGQKWEWDKEFEITTVEAKKLNEKAIDLDKNNTIFIIIIGSVIIIVIVLAYIILRKIKKNKEEKRRRELKKKKKNRKKQNGSKKVKHNKKHKKDIKQEKM</sequence>
<keyword evidence="7" id="KW-1185">Reference proteome</keyword>
<feature type="domain" description="WxL Interacting Protein host binding" evidence="5">
    <location>
        <begin position="166"/>
        <end position="304"/>
    </location>
</feature>
<feature type="signal peptide" evidence="3">
    <location>
        <begin position="1"/>
        <end position="27"/>
    </location>
</feature>
<dbReference type="InterPro" id="IPR021759">
    <property type="entry name" value="WxLIP_HBD"/>
</dbReference>
<name>A0A1X6WLX7_9ENTE</name>
<protein>
    <submittedName>
        <fullName evidence="6">Cell surface protein</fullName>
    </submittedName>
</protein>
<dbReference type="InterPro" id="IPR010317">
    <property type="entry name" value="WxLIP_PGBD"/>
</dbReference>
<organism evidence="6 7">
    <name type="scientific">Vagococcus fluvialis bH819</name>
    <dbReference type="NCBI Taxonomy" id="1255619"/>
    <lineage>
        <taxon>Bacteria</taxon>
        <taxon>Bacillati</taxon>
        <taxon>Bacillota</taxon>
        <taxon>Bacilli</taxon>
        <taxon>Lactobacillales</taxon>
        <taxon>Enterococcaceae</taxon>
        <taxon>Vagococcus</taxon>
    </lineage>
</organism>
<feature type="chain" id="PRO_5012349366" evidence="3">
    <location>
        <begin position="28"/>
        <end position="381"/>
    </location>
</feature>
<accession>A0A1X6WLX7</accession>
<evidence type="ECO:0000256" key="2">
    <source>
        <dbReference type="SAM" id="Phobius"/>
    </source>
</evidence>
<evidence type="ECO:0000256" key="3">
    <source>
        <dbReference type="SAM" id="SignalP"/>
    </source>
</evidence>
<feature type="compositionally biased region" description="Basic residues" evidence="1">
    <location>
        <begin position="348"/>
        <end position="375"/>
    </location>
</feature>
<feature type="domain" description="WxL Interacting Protein peptidoglycan binding" evidence="4">
    <location>
        <begin position="35"/>
        <end position="153"/>
    </location>
</feature>
<feature type="transmembrane region" description="Helical" evidence="2">
    <location>
        <begin position="315"/>
        <end position="335"/>
    </location>
</feature>
<dbReference type="Pfam" id="PF06030">
    <property type="entry name" value="WxLIP_PGBD"/>
    <property type="match status" value="1"/>
</dbReference>
<dbReference type="Proteomes" id="UP000195918">
    <property type="component" value="Unassembled WGS sequence"/>
</dbReference>
<evidence type="ECO:0000259" key="5">
    <source>
        <dbReference type="Pfam" id="PF11797"/>
    </source>
</evidence>
<dbReference type="Pfam" id="PF11797">
    <property type="entry name" value="WxLIP_HBD"/>
    <property type="match status" value="1"/>
</dbReference>
<keyword evidence="2" id="KW-0472">Membrane</keyword>
<gene>
    <name evidence="6" type="ORF">FM121_04545</name>
</gene>